<dbReference type="InterPro" id="IPR002018">
    <property type="entry name" value="CarbesteraseB"/>
</dbReference>
<dbReference type="GO" id="GO:0022857">
    <property type="term" value="F:transmembrane transporter activity"/>
    <property type="evidence" value="ECO:0007669"/>
    <property type="project" value="InterPro"/>
</dbReference>
<feature type="transmembrane region" description="Helical" evidence="5">
    <location>
        <begin position="757"/>
        <end position="778"/>
    </location>
</feature>
<feature type="chain" id="PRO_5021432557" description="Major facilitator superfamily (MFS) profile domain-containing protein" evidence="6">
    <location>
        <begin position="18"/>
        <end position="1632"/>
    </location>
</feature>
<keyword evidence="5" id="KW-0812">Transmembrane</keyword>
<evidence type="ECO:0000256" key="5">
    <source>
        <dbReference type="SAM" id="Phobius"/>
    </source>
</evidence>
<keyword evidence="6" id="KW-0732">Signal</keyword>
<dbReference type="InterPro" id="IPR011701">
    <property type="entry name" value="MFS"/>
</dbReference>
<dbReference type="Pfam" id="PF07690">
    <property type="entry name" value="MFS_1"/>
    <property type="match status" value="2"/>
</dbReference>
<keyword evidence="9" id="KW-1185">Reference proteome</keyword>
<feature type="transmembrane region" description="Helical" evidence="5">
    <location>
        <begin position="815"/>
        <end position="839"/>
    </location>
</feature>
<dbReference type="PROSITE" id="PS00122">
    <property type="entry name" value="CARBOXYLESTERASE_B_1"/>
    <property type="match status" value="1"/>
</dbReference>
<feature type="transmembrane region" description="Helical" evidence="5">
    <location>
        <begin position="1021"/>
        <end position="1041"/>
    </location>
</feature>
<dbReference type="GO" id="GO:0016787">
    <property type="term" value="F:hydrolase activity"/>
    <property type="evidence" value="ECO:0007669"/>
    <property type="project" value="UniProtKB-KW"/>
</dbReference>
<dbReference type="PROSITE" id="PS50850">
    <property type="entry name" value="MFS"/>
    <property type="match status" value="1"/>
</dbReference>
<feature type="transmembrane region" description="Helical" evidence="5">
    <location>
        <begin position="784"/>
        <end position="803"/>
    </location>
</feature>
<feature type="transmembrane region" description="Helical" evidence="5">
    <location>
        <begin position="1607"/>
        <end position="1627"/>
    </location>
</feature>
<reference evidence="8 9" key="1">
    <citation type="submission" date="2019-03" db="EMBL/GenBank/DDBJ databases">
        <title>Draft genome sequence of Xylaria hypoxylon DSM 108379, a ubiquitous saprotrophic-parasitic fungi on hardwood.</title>
        <authorList>
            <person name="Buettner E."/>
            <person name="Leonhardt S."/>
            <person name="Gebauer A.M."/>
            <person name="Liers C."/>
            <person name="Hofrichter M."/>
            <person name="Kellner H."/>
        </authorList>
    </citation>
    <scope>NUCLEOTIDE SEQUENCE [LARGE SCALE GENOMIC DNA]</scope>
    <source>
        <strain evidence="8 9">DSM 108379</strain>
    </source>
</reference>
<feature type="domain" description="Major facilitator superfamily (MFS) profile" evidence="7">
    <location>
        <begin position="688"/>
        <end position="1068"/>
    </location>
</feature>
<gene>
    <name evidence="8" type="ORF">E0Z10_g9345</name>
</gene>
<evidence type="ECO:0000256" key="3">
    <source>
        <dbReference type="ARBA" id="ARBA00022801"/>
    </source>
</evidence>
<keyword evidence="3" id="KW-0378">Hydrolase</keyword>
<dbReference type="OrthoDB" id="408631at2759"/>
<evidence type="ECO:0000313" key="9">
    <source>
        <dbReference type="Proteomes" id="UP000297716"/>
    </source>
</evidence>
<dbReference type="InterPro" id="IPR019826">
    <property type="entry name" value="Carboxylesterase_B_AS"/>
</dbReference>
<dbReference type="Gene3D" id="3.40.50.1820">
    <property type="entry name" value="alpha/beta hydrolase"/>
    <property type="match status" value="1"/>
</dbReference>
<proteinExistence type="inferred from homology"/>
<feature type="transmembrane region" description="Helical" evidence="5">
    <location>
        <begin position="1398"/>
        <end position="1417"/>
    </location>
</feature>
<dbReference type="EMBL" id="SKBN01000289">
    <property type="protein sequence ID" value="TGJ79419.1"/>
    <property type="molecule type" value="Genomic_DNA"/>
</dbReference>
<evidence type="ECO:0000259" key="7">
    <source>
        <dbReference type="PROSITE" id="PS50850"/>
    </source>
</evidence>
<feature type="transmembrane region" description="Helical" evidence="5">
    <location>
        <begin position="955"/>
        <end position="977"/>
    </location>
</feature>
<feature type="transmembrane region" description="Helical" evidence="5">
    <location>
        <begin position="1047"/>
        <end position="1067"/>
    </location>
</feature>
<keyword evidence="5" id="KW-0472">Membrane</keyword>
<evidence type="ECO:0000256" key="1">
    <source>
        <dbReference type="ARBA" id="ARBA00004141"/>
    </source>
</evidence>
<feature type="transmembrane region" description="Helical" evidence="5">
    <location>
        <begin position="845"/>
        <end position="864"/>
    </location>
</feature>
<feature type="transmembrane region" description="Helical" evidence="5">
    <location>
        <begin position="1311"/>
        <end position="1332"/>
    </location>
</feature>
<evidence type="ECO:0000256" key="6">
    <source>
        <dbReference type="SAM" id="SignalP"/>
    </source>
</evidence>
<name>A0A4Z0Y5V2_9PEZI</name>
<evidence type="ECO:0000313" key="8">
    <source>
        <dbReference type="EMBL" id="TGJ79419.1"/>
    </source>
</evidence>
<feature type="transmembrane region" description="Helical" evidence="5">
    <location>
        <begin position="1338"/>
        <end position="1356"/>
    </location>
</feature>
<comment type="caution">
    <text evidence="8">The sequence shown here is derived from an EMBL/GenBank/DDBJ whole genome shotgun (WGS) entry which is preliminary data.</text>
</comment>
<feature type="transmembrane region" description="Helical" evidence="5">
    <location>
        <begin position="892"/>
        <end position="918"/>
    </location>
</feature>
<dbReference type="InterPro" id="IPR020846">
    <property type="entry name" value="MFS_dom"/>
</dbReference>
<evidence type="ECO:0000256" key="2">
    <source>
        <dbReference type="ARBA" id="ARBA00005964"/>
    </source>
</evidence>
<comment type="subcellular location">
    <subcellularLocation>
        <location evidence="1">Membrane</location>
        <topology evidence="1">Multi-pass membrane protein</topology>
    </subcellularLocation>
</comment>
<dbReference type="Gene3D" id="1.20.1250.20">
    <property type="entry name" value="MFS general substrate transporter like domains"/>
    <property type="match status" value="3"/>
</dbReference>
<dbReference type="PANTHER" id="PTHR42910:SF1">
    <property type="entry name" value="MAJOR FACILITATOR SUPERFAMILY (MFS) PROFILE DOMAIN-CONTAINING PROTEIN"/>
    <property type="match status" value="1"/>
</dbReference>
<sequence length="1632" mass="178376">MLIRWLFALISFGLAQATPAPIVDLGYAKYQGFYDATYDQNIFKGIRYAAPPVGELRWQMPQAPGRHRNEVISAVEYAPQCPQSPASPSEPPVAPSGDEDCLFLNVMAPANQQQRLPVLVWIHGGGYGSGNNRIEFMQQIRTNKNSYIVVSIAYRLGAFGFLSSAEVEKSGTLNVGIHDMRFALKWVQKNIHQFGGDPKRVTISGESAGGGSVMLLAMANGGREGHTLFQGLILSSPFLPTQWNYDDAWPTLSYEAFVEEVGCSDAEVIFECLQSADTILLQSATAKVSTSVNYGQWAFIPVTDGALIRKRPTEQLAVDKSVNGLRVLTGNNENEGFIFTPQNITNEEDFISLLLTNYPRLSEQNITSILDLYAVPENASEIYADTDGLTPPFSTTNSNWAVGWQQAADNLYAETTFVCPSYWIADAYAGARKRGSWKYQFSVPISNHGADVLPLITDPNVQGSGIDKVFRTAFQQIWGNFIVAGDPTFSAAQVQAERGNISAARTENWPQWGGRPEKDFLLNLNMTGGMPVTTATQFGENVVNLTSYVPSSGGPYPELEAIFNLVPGWSWEGGREKPTESHHFDEENLILDNTPGQHSDDTSAQCRPHNTIKMEDTANESSNGAMAAPFNGEDDIGHATAETNSQDETWFVTSATTTRHGIVAKVLRTINWMPPWCRYDPQNPPKFTLSMNILLAFSTTFTVANLYYPQPILNVIAEHFHVSYERSSNIATLSQAGYATGLLFLCPLGDIVPRRPFILVLILVTATMWIGLCLTTNFEAFVGLSFLCGVGTVTPQLMLPLVGDLAPAHRRAASLSIVVSGLALGLLVARVLSGVVANFTAWRNIYWIALGAQYLTFILLFFTLPDYPAKNKGLNYFKAIWKMATLAVEEPLLIQTCLMGFMMSAAFTNFWTTLTFLLASPPYNYSSLEVGLFAFIGIAVISLAPVWSRLITDKFVFLFSSLLGLSFELVGIIIGTFIGNFTVAGPIIQAIFMDTGSNFAHTANRSNIYGLDPKARNRVNTFYMVFCFAGQLTGTAAGNRLYAQGGWIWSGSMNIGLIGAAILIGLARGPRESQWVGWKGGWNIRRNENIEEKVEGTLLLMATDERTPLLFNGSGNGHENSNGHATHSSAGQAETVVAAASKTIFSPANRILLAGFLMAFTLGITQVPILYAFHLMECDIFYLHNPLFAGPADEMCHRREIDAGTALQFSILGMSTSLSSVFNLFICGYFIKLWGPRWSFVSQTSLLGLRVLTQIISVTAGGRTGELIFQICQGIGIIGGTRGYQLVLNTAVGEAVAAKVRTSVFGRLQGAIMLGTAFGYLLGGVLGDLYGIRRPFEVAFFLYVVSTLYGALFLPTKTSTEASDRKHSSRGLNGFFAPLKVIAPHKYRLESGSVIKNYGLIFLALGIFLGVFASGYAPLLLQMYATSVFHFSTTENGYLMFCNSLVRGLFLLFIFPKIITEGRIWFNGGTQRDERAKRHHNDDGNVPTNPEDVTATDDGECPNLEEEDLGIGFDLLFVRWSLVIDSLVTLFAGFSSAGWQVYLAGFLLPFASGSAPAAKGVMTEMCPPHQRQDAISAITLVESTAMLVTQGLFGLIFAAFSEMGKPSLTFFCNAGIAVLGFVVLFIARFATR</sequence>
<feature type="transmembrane region" description="Helical" evidence="5">
    <location>
        <begin position="930"/>
        <end position="948"/>
    </location>
</feature>
<dbReference type="CDD" id="cd17324">
    <property type="entry name" value="MFS_NepI_like"/>
    <property type="match status" value="1"/>
</dbReference>
<dbReference type="SUPFAM" id="SSF103473">
    <property type="entry name" value="MFS general substrate transporter"/>
    <property type="match status" value="3"/>
</dbReference>
<organism evidence="8 9">
    <name type="scientific">Xylaria hypoxylon</name>
    <dbReference type="NCBI Taxonomy" id="37992"/>
    <lineage>
        <taxon>Eukaryota</taxon>
        <taxon>Fungi</taxon>
        <taxon>Dikarya</taxon>
        <taxon>Ascomycota</taxon>
        <taxon>Pezizomycotina</taxon>
        <taxon>Sordariomycetes</taxon>
        <taxon>Xylariomycetidae</taxon>
        <taxon>Xylariales</taxon>
        <taxon>Xylariaceae</taxon>
        <taxon>Xylaria</taxon>
    </lineage>
</organism>
<comment type="similarity">
    <text evidence="2">Belongs to the type-B carboxylesterase/lipase family.</text>
</comment>
<dbReference type="STRING" id="37992.A0A4Z0Y5V2"/>
<feature type="transmembrane region" description="Helical" evidence="5">
    <location>
        <begin position="1574"/>
        <end position="1601"/>
    </location>
</feature>
<dbReference type="SUPFAM" id="SSF53474">
    <property type="entry name" value="alpha/beta-Hydrolases"/>
    <property type="match status" value="1"/>
</dbReference>
<dbReference type="Proteomes" id="UP000297716">
    <property type="component" value="Unassembled WGS sequence"/>
</dbReference>
<dbReference type="InterPro" id="IPR036259">
    <property type="entry name" value="MFS_trans_sf"/>
</dbReference>
<dbReference type="PANTHER" id="PTHR42910">
    <property type="entry name" value="TRANSPORTER SCO4007-RELATED"/>
    <property type="match status" value="1"/>
</dbReference>
<feature type="transmembrane region" description="Helical" evidence="5">
    <location>
        <begin position="1151"/>
        <end position="1173"/>
    </location>
</feature>
<dbReference type="InterPro" id="IPR029058">
    <property type="entry name" value="AB_hydrolase_fold"/>
</dbReference>
<feature type="transmembrane region" description="Helical" evidence="5">
    <location>
        <begin position="1209"/>
        <end position="1231"/>
    </location>
</feature>
<accession>A0A4Z0Y5V2</accession>
<feature type="signal peptide" evidence="6">
    <location>
        <begin position="1"/>
        <end position="17"/>
    </location>
</feature>
<dbReference type="Pfam" id="PF00135">
    <property type="entry name" value="COesterase"/>
    <property type="match status" value="1"/>
</dbReference>
<dbReference type="GO" id="GO:0016020">
    <property type="term" value="C:membrane"/>
    <property type="evidence" value="ECO:0007669"/>
    <property type="project" value="UniProtKB-SubCell"/>
</dbReference>
<protein>
    <recommendedName>
        <fullName evidence="7">Major facilitator superfamily (MFS) profile domain-containing protein</fullName>
    </recommendedName>
</protein>
<feature type="region of interest" description="Disordered" evidence="4">
    <location>
        <begin position="1475"/>
        <end position="1498"/>
    </location>
</feature>
<keyword evidence="5" id="KW-1133">Transmembrane helix</keyword>
<feature type="transmembrane region" description="Helical" evidence="5">
    <location>
        <begin position="1437"/>
        <end position="1455"/>
    </location>
</feature>
<evidence type="ECO:0000256" key="4">
    <source>
        <dbReference type="SAM" id="MobiDB-lite"/>
    </source>
</evidence>